<dbReference type="Pfam" id="PF13460">
    <property type="entry name" value="NAD_binding_10"/>
    <property type="match status" value="1"/>
</dbReference>
<organism evidence="2 3">
    <name type="scientific">Gracilimonas mengyeensis</name>
    <dbReference type="NCBI Taxonomy" id="1302730"/>
    <lineage>
        <taxon>Bacteria</taxon>
        <taxon>Pseudomonadati</taxon>
        <taxon>Balneolota</taxon>
        <taxon>Balneolia</taxon>
        <taxon>Balneolales</taxon>
        <taxon>Balneolaceae</taxon>
        <taxon>Gracilimonas</taxon>
    </lineage>
</organism>
<dbReference type="Gene3D" id="3.40.50.720">
    <property type="entry name" value="NAD(P)-binding Rossmann-like Domain"/>
    <property type="match status" value="1"/>
</dbReference>
<dbReference type="AlphaFoldDB" id="A0A521D1Q7"/>
<reference evidence="2 3" key="1">
    <citation type="submission" date="2017-05" db="EMBL/GenBank/DDBJ databases">
        <authorList>
            <person name="Varghese N."/>
            <person name="Submissions S."/>
        </authorList>
    </citation>
    <scope>NUCLEOTIDE SEQUENCE [LARGE SCALE GENOMIC DNA]</scope>
    <source>
        <strain evidence="2 3">DSM 21985</strain>
    </source>
</reference>
<name>A0A521D1Q7_9BACT</name>
<dbReference type="SUPFAM" id="SSF51735">
    <property type="entry name" value="NAD(P)-binding Rossmann-fold domains"/>
    <property type="match status" value="1"/>
</dbReference>
<evidence type="ECO:0000313" key="2">
    <source>
        <dbReference type="EMBL" id="SMO65608.1"/>
    </source>
</evidence>
<dbReference type="CDD" id="cd05243">
    <property type="entry name" value="SDR_a5"/>
    <property type="match status" value="1"/>
</dbReference>
<gene>
    <name evidence="2" type="ORF">SAMN06265219_10744</name>
</gene>
<evidence type="ECO:0000313" key="3">
    <source>
        <dbReference type="Proteomes" id="UP000317557"/>
    </source>
</evidence>
<dbReference type="PANTHER" id="PTHR15020:SF50">
    <property type="entry name" value="UPF0659 PROTEIN YMR090W"/>
    <property type="match status" value="1"/>
</dbReference>
<dbReference type="PANTHER" id="PTHR15020">
    <property type="entry name" value="FLAVIN REDUCTASE-RELATED"/>
    <property type="match status" value="1"/>
</dbReference>
<keyword evidence="3" id="KW-1185">Reference proteome</keyword>
<dbReference type="RefSeq" id="WP_142454295.1">
    <property type="nucleotide sequence ID" value="NZ_FXTP01000007.1"/>
</dbReference>
<protein>
    <submittedName>
        <fullName evidence="2">Uncharacterized conserved protein YbjT, contains NAD(P)-binding and DUF2867 domains</fullName>
    </submittedName>
</protein>
<accession>A0A521D1Q7</accession>
<dbReference type="InterPro" id="IPR036291">
    <property type="entry name" value="NAD(P)-bd_dom_sf"/>
</dbReference>
<dbReference type="Proteomes" id="UP000317557">
    <property type="component" value="Unassembled WGS sequence"/>
</dbReference>
<feature type="domain" description="NAD(P)-binding" evidence="1">
    <location>
        <begin position="8"/>
        <end position="193"/>
    </location>
</feature>
<sequence length="291" mass="32791">MTKILVVGASGYLGKYILEELDNWKIPAVALVRASEKLKDLKHRNIKIVQAEVTQPETLSGVFKDVETVISTVGITRQKDGLTYMDVDYQANVNLLQEAERAGVRKFICVSVIDGDKLRHLKITEAKERFVDVLKASGLEYTVIRPNGFFSDLRDVLYMAEKGRVVLFGNGELKLNPIHGADLAEVCVRAIAQKEKVIVVGGPDILTQNEIAEMALCAWNKPAGIVHLPGWIRLLILKTAKIFLPEQRFGPLEYFLTLMARDNIATRYGTHRLQDFFKQEVQQIKQQSNEK</sequence>
<dbReference type="OrthoDB" id="9803892at2"/>
<dbReference type="EMBL" id="FXTP01000007">
    <property type="protein sequence ID" value="SMO65608.1"/>
    <property type="molecule type" value="Genomic_DNA"/>
</dbReference>
<evidence type="ECO:0000259" key="1">
    <source>
        <dbReference type="Pfam" id="PF13460"/>
    </source>
</evidence>
<dbReference type="InterPro" id="IPR016040">
    <property type="entry name" value="NAD(P)-bd_dom"/>
</dbReference>
<proteinExistence type="predicted"/>